<proteinExistence type="predicted"/>
<dbReference type="AlphaFoldDB" id="A0A836B7H6"/>
<gene>
    <name evidence="2" type="ORF">HYH02_005264</name>
</gene>
<keyword evidence="3" id="KW-1185">Reference proteome</keyword>
<feature type="region of interest" description="Disordered" evidence="1">
    <location>
        <begin position="1"/>
        <end position="21"/>
    </location>
</feature>
<protein>
    <submittedName>
        <fullName evidence="2">Uncharacterized protein</fullName>
    </submittedName>
</protein>
<evidence type="ECO:0000256" key="1">
    <source>
        <dbReference type="SAM" id="MobiDB-lite"/>
    </source>
</evidence>
<comment type="caution">
    <text evidence="2">The sequence shown here is derived from an EMBL/GenBank/DDBJ whole genome shotgun (WGS) entry which is preliminary data.</text>
</comment>
<sequence>MKPRRSAAAARRDSFDGEDVDEECGVASGAAFDAAQGGEALQAVDDAADDAACGTRDADVAASAGAAATAEELNTSCLPGGIAKLMNADSDVPAPAAAGTVIAGVGAGGSYAQHAPSRDLPQRYLVNGIAAAAAPNVGASSTPTPVGTSELQQRWMQPDPVHSGLHGCESYTPHAANGGVAGANAVSAMGQWDSSYSLNTINQQQPCTSSFAHEAGAGASGVSAFPADGCAQRGSQVAAGLKRGFDESGCCGAEAASGPAMQRMRGNNVPGADLVGAASSSNTGSAASAAWMRRADRELNDLMRDMGMVVEDGCCGMAAGAGAARASMRSLAPLRLPDPRPQRDMSSLLLLLRGQADQKASTLVEQKLQQHVPRQVPSHWQELQQHVHMQVQTMPCAPGSGGWQLQRGAPVGGYEIEALDSVPLEALL</sequence>
<evidence type="ECO:0000313" key="2">
    <source>
        <dbReference type="EMBL" id="KAG2449738.1"/>
    </source>
</evidence>
<dbReference type="Proteomes" id="UP000613740">
    <property type="component" value="Unassembled WGS sequence"/>
</dbReference>
<reference evidence="2" key="1">
    <citation type="journal article" date="2020" name="bioRxiv">
        <title>Comparative genomics of Chlamydomonas.</title>
        <authorList>
            <person name="Craig R.J."/>
            <person name="Hasan A.R."/>
            <person name="Ness R.W."/>
            <person name="Keightley P.D."/>
        </authorList>
    </citation>
    <scope>NUCLEOTIDE SEQUENCE</scope>
    <source>
        <strain evidence="2">CCAP 11/173</strain>
    </source>
</reference>
<accession>A0A836B7H6</accession>
<dbReference type="EMBL" id="JAEHOD010000013">
    <property type="protein sequence ID" value="KAG2449738.1"/>
    <property type="molecule type" value="Genomic_DNA"/>
</dbReference>
<name>A0A836B7H6_9CHLO</name>
<evidence type="ECO:0000313" key="3">
    <source>
        <dbReference type="Proteomes" id="UP000613740"/>
    </source>
</evidence>
<organism evidence="2 3">
    <name type="scientific">Chlamydomonas schloesseri</name>
    <dbReference type="NCBI Taxonomy" id="2026947"/>
    <lineage>
        <taxon>Eukaryota</taxon>
        <taxon>Viridiplantae</taxon>
        <taxon>Chlorophyta</taxon>
        <taxon>core chlorophytes</taxon>
        <taxon>Chlorophyceae</taxon>
        <taxon>CS clade</taxon>
        <taxon>Chlamydomonadales</taxon>
        <taxon>Chlamydomonadaceae</taxon>
        <taxon>Chlamydomonas</taxon>
    </lineage>
</organism>
<dbReference type="OrthoDB" id="548220at2759"/>